<evidence type="ECO:0000259" key="1">
    <source>
        <dbReference type="Pfam" id="PF05239"/>
    </source>
</evidence>
<dbReference type="InterPro" id="IPR011033">
    <property type="entry name" value="PRC_barrel-like_sf"/>
</dbReference>
<feature type="domain" description="PRC-barrel" evidence="1">
    <location>
        <begin position="13"/>
        <end position="80"/>
    </location>
</feature>
<reference evidence="2" key="1">
    <citation type="journal article" date="2022" name="Int. J. Syst. Evol. Microbiol.">
        <title>Pseudomonas aegrilactucae sp. nov. and Pseudomonas morbosilactucae sp. nov., pathogens causing bacterial rot of lettuce in Japan.</title>
        <authorList>
            <person name="Sawada H."/>
            <person name="Fujikawa T."/>
            <person name="Satou M."/>
        </authorList>
    </citation>
    <scope>NUCLEOTIDE SEQUENCE</scope>
    <source>
        <strain evidence="2">0166_1</strain>
    </source>
</reference>
<dbReference type="GO" id="GO:0030077">
    <property type="term" value="C:plasma membrane light-harvesting complex"/>
    <property type="evidence" value="ECO:0007669"/>
    <property type="project" value="InterPro"/>
</dbReference>
<evidence type="ECO:0000313" key="2">
    <source>
        <dbReference type="EMBL" id="UGS34712.1"/>
    </source>
</evidence>
<dbReference type="InterPro" id="IPR027275">
    <property type="entry name" value="PRC-brl_dom"/>
</dbReference>
<dbReference type="Proteomes" id="UP001162834">
    <property type="component" value="Chromosome"/>
</dbReference>
<dbReference type="RefSeq" id="WP_259314379.1">
    <property type="nucleotide sequence ID" value="NZ_CP087164.1"/>
</dbReference>
<proteinExistence type="predicted"/>
<sequence length="124" mass="14053">MGEHQRDSEWNVAEWHGKMLVDRNGEKIGKLQDVYVDVENDEPQFGTVKEGFIGRHLTFVPLGGISVGPDDLQVAVSKEQVKDAPNIEQHGDELSQADESVLYHHYELNYTPPNTESGRRLARR</sequence>
<dbReference type="GO" id="GO:0019684">
    <property type="term" value="P:photosynthesis, light reaction"/>
    <property type="evidence" value="ECO:0007669"/>
    <property type="project" value="InterPro"/>
</dbReference>
<dbReference type="InterPro" id="IPR014747">
    <property type="entry name" value="Bac_photo_RC_H_C"/>
</dbReference>
<dbReference type="Pfam" id="PF05239">
    <property type="entry name" value="PRC"/>
    <property type="match status" value="1"/>
</dbReference>
<dbReference type="SUPFAM" id="SSF50346">
    <property type="entry name" value="PRC-barrel domain"/>
    <property type="match status" value="1"/>
</dbReference>
<gene>
    <name evidence="2" type="ORF">DSM104329_01094</name>
</gene>
<name>A0A9E6XUF9_9ACTN</name>
<dbReference type="Gene3D" id="3.90.50.10">
    <property type="entry name" value="Photosynthetic Reaction Center, subunit H, domain 2"/>
    <property type="match status" value="1"/>
</dbReference>
<evidence type="ECO:0000313" key="3">
    <source>
        <dbReference type="Proteomes" id="UP001162834"/>
    </source>
</evidence>
<dbReference type="AlphaFoldDB" id="A0A9E6XUF9"/>
<dbReference type="EMBL" id="CP087164">
    <property type="protein sequence ID" value="UGS34712.1"/>
    <property type="molecule type" value="Genomic_DNA"/>
</dbReference>
<accession>A0A9E6XUF9</accession>
<protein>
    <recommendedName>
        <fullName evidence="1">PRC-barrel domain-containing protein</fullName>
    </recommendedName>
</protein>
<dbReference type="KEGG" id="sbae:DSM104329_01094"/>
<keyword evidence="3" id="KW-1185">Reference proteome</keyword>
<organism evidence="2 3">
    <name type="scientific">Capillimicrobium parvum</name>
    <dbReference type="NCBI Taxonomy" id="2884022"/>
    <lineage>
        <taxon>Bacteria</taxon>
        <taxon>Bacillati</taxon>
        <taxon>Actinomycetota</taxon>
        <taxon>Thermoleophilia</taxon>
        <taxon>Solirubrobacterales</taxon>
        <taxon>Capillimicrobiaceae</taxon>
        <taxon>Capillimicrobium</taxon>
    </lineage>
</organism>